<dbReference type="Proteomes" id="UP000542125">
    <property type="component" value="Unassembled WGS sequence"/>
</dbReference>
<evidence type="ECO:0000256" key="5">
    <source>
        <dbReference type="SAM" id="MobiDB-lite"/>
    </source>
</evidence>
<feature type="compositionally biased region" description="Low complexity" evidence="5">
    <location>
        <begin position="330"/>
        <end position="339"/>
    </location>
</feature>
<comment type="caution">
    <text evidence="7">The sequence shown here is derived from an EMBL/GenBank/DDBJ whole genome shotgun (WGS) entry which is preliminary data.</text>
</comment>
<dbReference type="InterPro" id="IPR036390">
    <property type="entry name" value="WH_DNA-bd_sf"/>
</dbReference>
<evidence type="ECO:0000256" key="3">
    <source>
        <dbReference type="ARBA" id="ARBA00023125"/>
    </source>
</evidence>
<evidence type="ECO:0000256" key="2">
    <source>
        <dbReference type="ARBA" id="ARBA00023015"/>
    </source>
</evidence>
<feature type="compositionally biased region" description="Pro residues" evidence="5">
    <location>
        <begin position="315"/>
        <end position="329"/>
    </location>
</feature>
<dbReference type="AlphaFoldDB" id="A0A7Y9IRN6"/>
<dbReference type="Gene3D" id="1.10.10.10">
    <property type="entry name" value="Winged helix-like DNA-binding domain superfamily/Winged helix DNA-binding domain"/>
    <property type="match status" value="1"/>
</dbReference>
<organism evidence="7 8">
    <name type="scientific">Pigmentiphaga litoralis</name>
    <dbReference type="NCBI Taxonomy" id="516702"/>
    <lineage>
        <taxon>Bacteria</taxon>
        <taxon>Pseudomonadati</taxon>
        <taxon>Pseudomonadota</taxon>
        <taxon>Betaproteobacteria</taxon>
        <taxon>Burkholderiales</taxon>
        <taxon>Alcaligenaceae</taxon>
        <taxon>Pigmentiphaga</taxon>
    </lineage>
</organism>
<evidence type="ECO:0000256" key="1">
    <source>
        <dbReference type="ARBA" id="ARBA00009437"/>
    </source>
</evidence>
<gene>
    <name evidence="7" type="ORF">FHW18_000851</name>
</gene>
<dbReference type="PROSITE" id="PS50931">
    <property type="entry name" value="HTH_LYSR"/>
    <property type="match status" value="1"/>
</dbReference>
<evidence type="ECO:0000259" key="6">
    <source>
        <dbReference type="PROSITE" id="PS50931"/>
    </source>
</evidence>
<comment type="similarity">
    <text evidence="1">Belongs to the LysR transcriptional regulatory family.</text>
</comment>
<dbReference type="SUPFAM" id="SSF46785">
    <property type="entry name" value="Winged helix' DNA-binding domain"/>
    <property type="match status" value="1"/>
</dbReference>
<dbReference type="Gene3D" id="3.40.190.10">
    <property type="entry name" value="Periplasmic binding protein-like II"/>
    <property type="match status" value="2"/>
</dbReference>
<dbReference type="SUPFAM" id="SSF53850">
    <property type="entry name" value="Periplasmic binding protein-like II"/>
    <property type="match status" value="1"/>
</dbReference>
<dbReference type="Pfam" id="PF03466">
    <property type="entry name" value="LysR_substrate"/>
    <property type="match status" value="1"/>
</dbReference>
<dbReference type="InterPro" id="IPR000847">
    <property type="entry name" value="LysR_HTH_N"/>
</dbReference>
<dbReference type="PANTHER" id="PTHR30346:SF9">
    <property type="entry name" value="LYSR FAMILY TRANSCRIPTIONAL REGULATOR"/>
    <property type="match status" value="1"/>
</dbReference>
<keyword evidence="8" id="KW-1185">Reference proteome</keyword>
<keyword evidence="3 7" id="KW-0238">DNA-binding</keyword>
<keyword evidence="2" id="KW-0805">Transcription regulation</keyword>
<dbReference type="GO" id="GO:0032993">
    <property type="term" value="C:protein-DNA complex"/>
    <property type="evidence" value="ECO:0007669"/>
    <property type="project" value="TreeGrafter"/>
</dbReference>
<dbReference type="InterPro" id="IPR036388">
    <property type="entry name" value="WH-like_DNA-bd_sf"/>
</dbReference>
<dbReference type="GO" id="GO:0003677">
    <property type="term" value="F:DNA binding"/>
    <property type="evidence" value="ECO:0007669"/>
    <property type="project" value="UniProtKB-KW"/>
</dbReference>
<keyword evidence="4" id="KW-0804">Transcription</keyword>
<dbReference type="GO" id="GO:0003700">
    <property type="term" value="F:DNA-binding transcription factor activity"/>
    <property type="evidence" value="ECO:0007669"/>
    <property type="project" value="InterPro"/>
</dbReference>
<dbReference type="PANTHER" id="PTHR30346">
    <property type="entry name" value="TRANSCRIPTIONAL DUAL REGULATOR HCAR-RELATED"/>
    <property type="match status" value="1"/>
</dbReference>
<proteinExistence type="inferred from homology"/>
<reference evidence="7 8" key="1">
    <citation type="submission" date="2020-07" db="EMBL/GenBank/DDBJ databases">
        <title>Genomic Encyclopedia of Type Strains, Phase IV (KMG-V): Genome sequencing to study the core and pangenomes of soil and plant-associated prokaryotes.</title>
        <authorList>
            <person name="Whitman W."/>
        </authorList>
    </citation>
    <scope>NUCLEOTIDE SEQUENCE [LARGE SCALE GENOMIC DNA]</scope>
    <source>
        <strain evidence="7 8">SAS40</strain>
    </source>
</reference>
<evidence type="ECO:0000256" key="4">
    <source>
        <dbReference type="ARBA" id="ARBA00023163"/>
    </source>
</evidence>
<dbReference type="InterPro" id="IPR005119">
    <property type="entry name" value="LysR_subst-bd"/>
</dbReference>
<feature type="domain" description="HTH lysR-type" evidence="6">
    <location>
        <begin position="1"/>
        <end position="61"/>
    </location>
</feature>
<protein>
    <submittedName>
        <fullName evidence="7">DNA-binding transcriptional LysR family regulator</fullName>
    </submittedName>
</protein>
<feature type="region of interest" description="Disordered" evidence="5">
    <location>
        <begin position="307"/>
        <end position="339"/>
    </location>
</feature>
<dbReference type="EMBL" id="JACBYR010000001">
    <property type="protein sequence ID" value="NYE81580.1"/>
    <property type="molecule type" value="Genomic_DNA"/>
</dbReference>
<dbReference type="RefSeq" id="WP_257022236.1">
    <property type="nucleotide sequence ID" value="NZ_JACBYR010000001.1"/>
</dbReference>
<accession>A0A7Y9IRN6</accession>
<sequence>MTHGRLRQLRLLVAMEDLGSIARAAASIHLSQSAATQAVGDLERLLDVKLFDRHARGIRATLAGQALIAAARGTLASLMGAAESLSALQRGASGTLRLGAIPAASYTLLPPLLEVFCVDHPNVHLEVKEDAGNALLPLLLAEQLDAVFCRAPSSLPAGFAFTPLLADDVVVIGAASHPMAGKANVSIQSMADSRWVMPTINIEVRAIFDAVVLRSFPEAQFLMVSTVSVPVLEGLLQQGNAATICPRSVSKGLLANPRICLLDVTLPARLPPLSPLGVAYRESNPAESLQNLLALASATLKGAATATGTALAGPPAAPAPQGPPGPPTLPAALAPIPRP</sequence>
<dbReference type="PRINTS" id="PR00039">
    <property type="entry name" value="HTHLYSR"/>
</dbReference>
<name>A0A7Y9IRN6_9BURK</name>
<dbReference type="CDD" id="cd05466">
    <property type="entry name" value="PBP2_LTTR_substrate"/>
    <property type="match status" value="1"/>
</dbReference>
<evidence type="ECO:0000313" key="7">
    <source>
        <dbReference type="EMBL" id="NYE81580.1"/>
    </source>
</evidence>
<dbReference type="Pfam" id="PF00126">
    <property type="entry name" value="HTH_1"/>
    <property type="match status" value="1"/>
</dbReference>
<evidence type="ECO:0000313" key="8">
    <source>
        <dbReference type="Proteomes" id="UP000542125"/>
    </source>
</evidence>